<dbReference type="Proteomes" id="UP000199607">
    <property type="component" value="Unassembled WGS sequence"/>
</dbReference>
<proteinExistence type="predicted"/>
<evidence type="ECO:0000256" key="1">
    <source>
        <dbReference type="SAM" id="MobiDB-lite"/>
    </source>
</evidence>
<organism evidence="3 4">
    <name type="scientific">Halogranum rubrum</name>
    <dbReference type="NCBI Taxonomy" id="553466"/>
    <lineage>
        <taxon>Archaea</taxon>
        <taxon>Methanobacteriati</taxon>
        <taxon>Methanobacteriota</taxon>
        <taxon>Stenosarchaea group</taxon>
        <taxon>Halobacteria</taxon>
        <taxon>Halobacteriales</taxon>
        <taxon>Haloferacaceae</taxon>
    </lineage>
</organism>
<dbReference type="Pfam" id="PF20586">
    <property type="entry name" value="DUF6788"/>
    <property type="match status" value="1"/>
</dbReference>
<keyword evidence="4" id="KW-1185">Reference proteome</keyword>
<name>A0A1I4GZS7_9EURY</name>
<dbReference type="EMBL" id="FOTC01000004">
    <property type="protein sequence ID" value="SFL34631.1"/>
    <property type="molecule type" value="Genomic_DNA"/>
</dbReference>
<gene>
    <name evidence="3" type="ORF">SAMN04487950_3473</name>
</gene>
<evidence type="ECO:0000259" key="2">
    <source>
        <dbReference type="Pfam" id="PF20586"/>
    </source>
</evidence>
<dbReference type="AlphaFoldDB" id="A0A1I4GZS7"/>
<sequence>MSDSLPTLPEEIPGSIAEKLTDQSPNVLRDIARYADEFAEHREREAQLTEWDGQDGQDEYVEAESDDFPDDVPSKATITVKDINDNRYYYWQWREGEKVKSKYKGPVGSER</sequence>
<protein>
    <recommendedName>
        <fullName evidence="2">DUF6788 domain-containing protein</fullName>
    </recommendedName>
</protein>
<accession>A0A1I4GZS7</accession>
<dbReference type="RefSeq" id="WP_089870843.1">
    <property type="nucleotide sequence ID" value="NZ_FOTC01000004.1"/>
</dbReference>
<evidence type="ECO:0000313" key="4">
    <source>
        <dbReference type="Proteomes" id="UP000199607"/>
    </source>
</evidence>
<evidence type="ECO:0000313" key="3">
    <source>
        <dbReference type="EMBL" id="SFL34631.1"/>
    </source>
</evidence>
<dbReference type="InterPro" id="IPR046738">
    <property type="entry name" value="DUF6788"/>
</dbReference>
<feature type="region of interest" description="Disordered" evidence="1">
    <location>
        <begin position="1"/>
        <end position="23"/>
    </location>
</feature>
<feature type="domain" description="DUF6788" evidence="2">
    <location>
        <begin position="68"/>
        <end position="107"/>
    </location>
</feature>
<reference evidence="4" key="1">
    <citation type="submission" date="2016-10" db="EMBL/GenBank/DDBJ databases">
        <authorList>
            <person name="Varghese N."/>
            <person name="Submissions S."/>
        </authorList>
    </citation>
    <scope>NUCLEOTIDE SEQUENCE [LARGE SCALE GENOMIC DNA]</scope>
    <source>
        <strain evidence="4">CGMCC 1.7738</strain>
    </source>
</reference>